<organism evidence="5 6">
    <name type="scientific">Lentibacillus populi</name>
    <dbReference type="NCBI Taxonomy" id="1827502"/>
    <lineage>
        <taxon>Bacteria</taxon>
        <taxon>Bacillati</taxon>
        <taxon>Bacillota</taxon>
        <taxon>Bacilli</taxon>
        <taxon>Bacillales</taxon>
        <taxon>Bacillaceae</taxon>
        <taxon>Lentibacillus</taxon>
    </lineage>
</organism>
<feature type="domain" description="Flavin reductase like" evidence="4">
    <location>
        <begin position="16"/>
        <end position="190"/>
    </location>
</feature>
<dbReference type="PANTHER" id="PTHR43567">
    <property type="entry name" value="FLAVOREDOXIN-RELATED-RELATED"/>
    <property type="match status" value="1"/>
</dbReference>
<dbReference type="Gene3D" id="2.30.110.10">
    <property type="entry name" value="Electron Transport, Fmn-binding Protein, Chain A"/>
    <property type="match status" value="1"/>
</dbReference>
<dbReference type="InterPro" id="IPR052174">
    <property type="entry name" value="Flavoredoxin"/>
</dbReference>
<keyword evidence="2" id="KW-0285">Flavoprotein</keyword>
<evidence type="ECO:0000256" key="1">
    <source>
        <dbReference type="ARBA" id="ARBA00001917"/>
    </source>
</evidence>
<dbReference type="PANTHER" id="PTHR43567:SF1">
    <property type="entry name" value="FLAVOREDOXIN"/>
    <property type="match status" value="1"/>
</dbReference>
<accession>A0A9W5U2N1</accession>
<reference evidence="5" key="2">
    <citation type="submission" date="2020-09" db="EMBL/GenBank/DDBJ databases">
        <authorList>
            <person name="Sun Q."/>
            <person name="Zhou Y."/>
        </authorList>
    </citation>
    <scope>NUCLEOTIDE SEQUENCE</scope>
    <source>
        <strain evidence="5">CGMCC 1.15454</strain>
    </source>
</reference>
<dbReference type="SUPFAM" id="SSF50475">
    <property type="entry name" value="FMN-binding split barrel"/>
    <property type="match status" value="1"/>
</dbReference>
<dbReference type="GO" id="GO:0010181">
    <property type="term" value="F:FMN binding"/>
    <property type="evidence" value="ECO:0007669"/>
    <property type="project" value="InterPro"/>
</dbReference>
<evidence type="ECO:0000259" key="4">
    <source>
        <dbReference type="Pfam" id="PF01613"/>
    </source>
</evidence>
<evidence type="ECO:0000313" key="6">
    <source>
        <dbReference type="Proteomes" id="UP000621492"/>
    </source>
</evidence>
<comment type="caution">
    <text evidence="5">The sequence shown here is derived from an EMBL/GenBank/DDBJ whole genome shotgun (WGS) entry which is preliminary data.</text>
</comment>
<sequence>MQLLETKVIKPKILYYGTPVILLTTLNEDHTINISPLSSSWGLGKYIILGVSVEGKALENLQRHPECVINVPHQSLWKNVEKLASFTGKYPVPAQKHAAGFTFCKDKYKKGDLTPGASNVVKPTRIIECPIQIEAEVKNIHIPEYDTVFAIVETEMLQFHAHETIIKGENHIDPIKWNPLIYNFRHYFGIGNELGKTFRSET</sequence>
<protein>
    <recommendedName>
        <fullName evidence="4">Flavin reductase like domain-containing protein</fullName>
    </recommendedName>
</protein>
<keyword evidence="6" id="KW-1185">Reference proteome</keyword>
<dbReference type="InterPro" id="IPR002563">
    <property type="entry name" value="Flavin_Rdtase-like_dom"/>
</dbReference>
<proteinExistence type="inferred from homology"/>
<evidence type="ECO:0000256" key="3">
    <source>
        <dbReference type="ARBA" id="ARBA00038054"/>
    </source>
</evidence>
<reference evidence="5" key="1">
    <citation type="journal article" date="2014" name="Int. J. Syst. Evol. Microbiol.">
        <title>Complete genome sequence of Corynebacterium casei LMG S-19264T (=DSM 44701T), isolated from a smear-ripened cheese.</title>
        <authorList>
            <consortium name="US DOE Joint Genome Institute (JGI-PGF)"/>
            <person name="Walter F."/>
            <person name="Albersmeier A."/>
            <person name="Kalinowski J."/>
            <person name="Ruckert C."/>
        </authorList>
    </citation>
    <scope>NUCLEOTIDE SEQUENCE</scope>
    <source>
        <strain evidence="5">CGMCC 1.15454</strain>
    </source>
</reference>
<evidence type="ECO:0000256" key="2">
    <source>
        <dbReference type="ARBA" id="ARBA00022630"/>
    </source>
</evidence>
<dbReference type="RefSeq" id="WP_230856003.1">
    <property type="nucleotide sequence ID" value="NZ_BMJD01000078.1"/>
</dbReference>
<dbReference type="AlphaFoldDB" id="A0A9W5U2N1"/>
<comment type="cofactor">
    <cofactor evidence="1">
        <name>FMN</name>
        <dbReference type="ChEBI" id="CHEBI:58210"/>
    </cofactor>
</comment>
<dbReference type="Proteomes" id="UP000621492">
    <property type="component" value="Unassembled WGS sequence"/>
</dbReference>
<name>A0A9W5U2N1_9BACI</name>
<dbReference type="EMBL" id="BMJD01000078">
    <property type="protein sequence ID" value="GGB62763.1"/>
    <property type="molecule type" value="Genomic_DNA"/>
</dbReference>
<dbReference type="GO" id="GO:0016646">
    <property type="term" value="F:oxidoreductase activity, acting on the CH-NH group of donors, NAD or NADP as acceptor"/>
    <property type="evidence" value="ECO:0007669"/>
    <property type="project" value="UniProtKB-ARBA"/>
</dbReference>
<gene>
    <name evidence="5" type="primary">ydfE</name>
    <name evidence="5" type="ORF">GCM10011409_44900</name>
</gene>
<dbReference type="InterPro" id="IPR012349">
    <property type="entry name" value="Split_barrel_FMN-bd"/>
</dbReference>
<comment type="similarity">
    <text evidence="3">Belongs to the flavoredoxin family.</text>
</comment>
<dbReference type="Pfam" id="PF01613">
    <property type="entry name" value="Flavin_Reduct"/>
    <property type="match status" value="1"/>
</dbReference>
<evidence type="ECO:0000313" key="5">
    <source>
        <dbReference type="EMBL" id="GGB62763.1"/>
    </source>
</evidence>